<evidence type="ECO:0000256" key="2">
    <source>
        <dbReference type="RuleBase" id="RU362097"/>
    </source>
</evidence>
<keyword evidence="4" id="KW-1185">Reference proteome</keyword>
<dbReference type="PANTHER" id="PTHR30203">
    <property type="entry name" value="OUTER MEMBRANE CATION EFFLUX PROTEIN"/>
    <property type="match status" value="1"/>
</dbReference>
<comment type="subcellular location">
    <subcellularLocation>
        <location evidence="2">Cell membrane</location>
        <topology evidence="2">Lipid-anchor</topology>
    </subcellularLocation>
</comment>
<dbReference type="PANTHER" id="PTHR30203:SF25">
    <property type="entry name" value="OUTER MEMBRANE PROTEIN-RELATED"/>
    <property type="match status" value="1"/>
</dbReference>
<name>A0A502G6A3_9PROT</name>
<evidence type="ECO:0000313" key="4">
    <source>
        <dbReference type="Proteomes" id="UP000317078"/>
    </source>
</evidence>
<dbReference type="Proteomes" id="UP000317078">
    <property type="component" value="Unassembled WGS sequence"/>
</dbReference>
<dbReference type="EMBL" id="RCZP01000009">
    <property type="protein sequence ID" value="TPG57142.1"/>
    <property type="molecule type" value="Genomic_DNA"/>
</dbReference>
<evidence type="ECO:0000313" key="3">
    <source>
        <dbReference type="EMBL" id="TPG57142.1"/>
    </source>
</evidence>
<dbReference type="GO" id="GO:0005886">
    <property type="term" value="C:plasma membrane"/>
    <property type="evidence" value="ECO:0007669"/>
    <property type="project" value="UniProtKB-SubCell"/>
</dbReference>
<keyword evidence="2" id="KW-0472">Membrane</keyword>
<dbReference type="Gene3D" id="2.20.200.10">
    <property type="entry name" value="Outer membrane efflux proteins (OEP)"/>
    <property type="match status" value="1"/>
</dbReference>
<dbReference type="SUPFAM" id="SSF56954">
    <property type="entry name" value="Outer membrane efflux proteins (OEP)"/>
    <property type="match status" value="1"/>
</dbReference>
<comment type="similarity">
    <text evidence="1 2">Belongs to the outer membrane factor (OMF) (TC 1.B.17) family.</text>
</comment>
<accession>A0A502G6A3</accession>
<evidence type="ECO:0000256" key="1">
    <source>
        <dbReference type="ARBA" id="ARBA00007613"/>
    </source>
</evidence>
<gene>
    <name evidence="3" type="ORF">EAH89_11820</name>
</gene>
<dbReference type="InterPro" id="IPR003423">
    <property type="entry name" value="OMP_efflux"/>
</dbReference>
<organism evidence="3 4">
    <name type="scientific">Muricoccus nepalensis</name>
    <dbReference type="NCBI Taxonomy" id="1854500"/>
    <lineage>
        <taxon>Bacteria</taxon>
        <taxon>Pseudomonadati</taxon>
        <taxon>Pseudomonadota</taxon>
        <taxon>Alphaproteobacteria</taxon>
        <taxon>Acetobacterales</taxon>
        <taxon>Roseomonadaceae</taxon>
        <taxon>Muricoccus</taxon>
    </lineage>
</organism>
<comment type="caution">
    <text evidence="3">The sequence shown here is derived from an EMBL/GenBank/DDBJ whole genome shotgun (WGS) entry which is preliminary data.</text>
</comment>
<dbReference type="Pfam" id="PF02321">
    <property type="entry name" value="OEP"/>
    <property type="match status" value="2"/>
</dbReference>
<dbReference type="NCBIfam" id="TIGR01845">
    <property type="entry name" value="outer_NodT"/>
    <property type="match status" value="1"/>
</dbReference>
<keyword evidence="2" id="KW-0812">Transmembrane</keyword>
<reference evidence="3 4" key="1">
    <citation type="journal article" date="2019" name="Environ. Microbiol.">
        <title>Species interactions and distinct microbial communities in high Arctic permafrost affected cryosols are associated with the CH4 and CO2 gas fluxes.</title>
        <authorList>
            <person name="Altshuler I."/>
            <person name="Hamel J."/>
            <person name="Turney S."/>
            <person name="Magnuson E."/>
            <person name="Levesque R."/>
            <person name="Greer C."/>
            <person name="Whyte L.G."/>
        </authorList>
    </citation>
    <scope>NUCLEOTIDE SEQUENCE [LARGE SCALE GENOMIC DNA]</scope>
    <source>
        <strain evidence="3 4">S9.3B</strain>
    </source>
</reference>
<keyword evidence="2" id="KW-0449">Lipoprotein</keyword>
<keyword evidence="2" id="KW-1134">Transmembrane beta strand</keyword>
<keyword evidence="2" id="KW-0564">Palmitate</keyword>
<dbReference type="InterPro" id="IPR010131">
    <property type="entry name" value="MdtP/NodT-like"/>
</dbReference>
<dbReference type="PROSITE" id="PS51257">
    <property type="entry name" value="PROKAR_LIPOPROTEIN"/>
    <property type="match status" value="1"/>
</dbReference>
<dbReference type="Gene3D" id="1.20.1600.10">
    <property type="entry name" value="Outer membrane efflux proteins (OEP)"/>
    <property type="match status" value="1"/>
</dbReference>
<sequence>MFEGDKNMSRRLLAIAAALLLAGCNVGPAYQRPPDDVPAAFAGRAGTVPVLPTTPWWLTLNDPVLNGLVERAQRANPDLGRAQAVIAEARAALAQAQGGGSPQLNAGASASYGRSFTSPNYYSRTAGFSTAGFDASWEIDLWGRTRRTVEAAAANAELAEAEADDARLTLLGDVARTYVELRGTQAAIETNNLTIENQRRSNELAVRRMAGGDGSRLEILQGSTLLQQQEAQRPVLRARAQILINALSTLGGEAPDALTPLLSPPGPIPQGPLPDPSVPADLLRRRPDVRAAERQLAAGVALIGAAMAERYPSLSLSGTLSVSGSSAANVMAMPVFAFSPSLRVPVLDGGQREAAVDIRRAQAEQARHAYRTVVLKALREVEDAMAQVGSLTQYRDQLKQTVVTAQRVVDTARSLYSAGATDFLQVLDAQRALTQTRDALAQAEAARTIQVVALFKALGGGWQAGPGTALAAR</sequence>
<dbReference type="AlphaFoldDB" id="A0A502G6A3"/>
<protein>
    <submittedName>
        <fullName evidence="3">Efflux transporter outer membrane subunit</fullName>
    </submittedName>
</protein>
<dbReference type="GO" id="GO:0015562">
    <property type="term" value="F:efflux transmembrane transporter activity"/>
    <property type="evidence" value="ECO:0007669"/>
    <property type="project" value="InterPro"/>
</dbReference>
<proteinExistence type="inferred from homology"/>